<evidence type="ECO:0000256" key="1">
    <source>
        <dbReference type="SAM" id="MobiDB-lite"/>
    </source>
</evidence>
<dbReference type="Proteomes" id="UP000887566">
    <property type="component" value="Unplaced"/>
</dbReference>
<protein>
    <submittedName>
        <fullName evidence="3">Uncharacterized protein</fullName>
    </submittedName>
</protein>
<feature type="compositionally biased region" description="Polar residues" evidence="1">
    <location>
        <begin position="95"/>
        <end position="115"/>
    </location>
</feature>
<keyword evidence="2" id="KW-1185">Reference proteome</keyword>
<organism evidence="2 3">
    <name type="scientific">Plectus sambesii</name>
    <dbReference type="NCBI Taxonomy" id="2011161"/>
    <lineage>
        <taxon>Eukaryota</taxon>
        <taxon>Metazoa</taxon>
        <taxon>Ecdysozoa</taxon>
        <taxon>Nematoda</taxon>
        <taxon>Chromadorea</taxon>
        <taxon>Plectida</taxon>
        <taxon>Plectina</taxon>
        <taxon>Plectoidea</taxon>
        <taxon>Plectidae</taxon>
        <taxon>Plectus</taxon>
    </lineage>
</organism>
<sequence>MDGLRSRLLSVGVAAGAGDCCGVDMTRFSSLPTVVLRSAVGALKRGSISGGAGGGAEDVVVSIGRRLSASRAAAAALSTDGRPTAALSPALSAYRSRTNGAPGSVGSTTTRSAPSNGRVILRTRRPCSTRRRRRPCPTLY</sequence>
<feature type="region of interest" description="Disordered" evidence="1">
    <location>
        <begin position="93"/>
        <end position="115"/>
    </location>
</feature>
<reference evidence="3" key="1">
    <citation type="submission" date="2022-11" db="UniProtKB">
        <authorList>
            <consortium name="WormBaseParasite"/>
        </authorList>
    </citation>
    <scope>IDENTIFICATION</scope>
</reference>
<evidence type="ECO:0000313" key="2">
    <source>
        <dbReference type="Proteomes" id="UP000887566"/>
    </source>
</evidence>
<dbReference type="WBParaSite" id="PSAMB.scaffold2999size20104.g20005.t1">
    <property type="protein sequence ID" value="PSAMB.scaffold2999size20104.g20005.t1"/>
    <property type="gene ID" value="PSAMB.scaffold2999size20104.g20005"/>
</dbReference>
<proteinExistence type="predicted"/>
<name>A0A914W3S3_9BILA</name>
<dbReference type="AlphaFoldDB" id="A0A914W3S3"/>
<accession>A0A914W3S3</accession>
<evidence type="ECO:0000313" key="3">
    <source>
        <dbReference type="WBParaSite" id="PSAMB.scaffold2999size20104.g20005.t1"/>
    </source>
</evidence>